<reference evidence="1 2" key="1">
    <citation type="submission" date="2018-01" db="EMBL/GenBank/DDBJ databases">
        <title>G. obscuriglobus.</title>
        <authorList>
            <person name="Franke J."/>
            <person name="Blomberg W."/>
            <person name="Selmecki A."/>
        </authorList>
    </citation>
    <scope>NUCLEOTIDE SEQUENCE [LARGE SCALE GENOMIC DNA]</scope>
    <source>
        <strain evidence="1 2">DSM 5831</strain>
    </source>
</reference>
<dbReference type="EMBL" id="CP025958">
    <property type="protein sequence ID" value="AWM35966.1"/>
    <property type="molecule type" value="Genomic_DNA"/>
</dbReference>
<accession>A0A2Z3GX33</accession>
<protein>
    <submittedName>
        <fullName evidence="1">Uncharacterized protein</fullName>
    </submittedName>
</protein>
<dbReference type="AlphaFoldDB" id="A0A2Z3GX33"/>
<evidence type="ECO:0000313" key="2">
    <source>
        <dbReference type="Proteomes" id="UP000245802"/>
    </source>
</evidence>
<dbReference type="KEGG" id="gog:C1280_02365"/>
<dbReference type="Proteomes" id="UP000245802">
    <property type="component" value="Chromosome"/>
</dbReference>
<gene>
    <name evidence="1" type="ORF">C1280_02365</name>
</gene>
<organism evidence="1 2">
    <name type="scientific">Gemmata obscuriglobus</name>
    <dbReference type="NCBI Taxonomy" id="114"/>
    <lineage>
        <taxon>Bacteria</taxon>
        <taxon>Pseudomonadati</taxon>
        <taxon>Planctomycetota</taxon>
        <taxon>Planctomycetia</taxon>
        <taxon>Gemmatales</taxon>
        <taxon>Gemmataceae</taxon>
        <taxon>Gemmata</taxon>
    </lineage>
</organism>
<name>A0A2Z3GX33_9BACT</name>
<sequence>MVFERCALVFEHGILNYPFVETRLGLYVPDPSAVYFQGRRSIGHYRLITLLDGTTDDDYFILDDPKPAGPGAASST</sequence>
<proteinExistence type="predicted"/>
<keyword evidence="2" id="KW-1185">Reference proteome</keyword>
<evidence type="ECO:0000313" key="1">
    <source>
        <dbReference type="EMBL" id="AWM35966.1"/>
    </source>
</evidence>